<sequence>MTDGTGRREPRNVPSLLNALRQDGFTGAVEVTGGAGGTLFLRDGLVGAVETPAAPSARSLLLKSGRIGEPDWEAALAALAETGDLARSLTGRGLVSAAELHLVCTAALYDGAFAMALQPVTGWRTDAGRVPELAAWPGQEPARLAEETALRQRTLREHLPSVAEFARRPVPPVSAAGRAGLDRLGARTRTVLLRADGRRTPRDLAFALGRGVYPVLLDLARAAPGGAGRAAEQPVPAPLLTARAAEPYAPAGAPSGDRPLPRRVPGGSGGRPRGRTQIPNAGPPAPVSGTGTGLPEESAP</sequence>
<gene>
    <name evidence="2" type="ORF">SAMN05216251_102497</name>
</gene>
<dbReference type="AlphaFoldDB" id="A0A1I1ZL09"/>
<name>A0A1I1ZL09_9ACTN</name>
<protein>
    <recommendedName>
        <fullName evidence="4">DUF4388 domain-containing protein</fullName>
    </recommendedName>
</protein>
<reference evidence="2 3" key="1">
    <citation type="submission" date="2016-10" db="EMBL/GenBank/DDBJ databases">
        <authorList>
            <person name="de Groot N.N."/>
        </authorList>
    </citation>
    <scope>NUCLEOTIDE SEQUENCE [LARGE SCALE GENOMIC DNA]</scope>
    <source>
        <strain evidence="2 3">CGMCC 4.3510</strain>
    </source>
</reference>
<dbReference type="EMBL" id="FONG01000002">
    <property type="protein sequence ID" value="SFE32514.1"/>
    <property type="molecule type" value="Genomic_DNA"/>
</dbReference>
<dbReference type="OrthoDB" id="4550778at2"/>
<dbReference type="RefSeq" id="WP_093712136.1">
    <property type="nucleotide sequence ID" value="NZ_FONG01000002.1"/>
</dbReference>
<feature type="region of interest" description="Disordered" evidence="1">
    <location>
        <begin position="246"/>
        <end position="300"/>
    </location>
</feature>
<dbReference type="STRING" id="380248.SAMN05216251_102497"/>
<evidence type="ECO:0000313" key="2">
    <source>
        <dbReference type="EMBL" id="SFE32514.1"/>
    </source>
</evidence>
<evidence type="ECO:0008006" key="4">
    <source>
        <dbReference type="Google" id="ProtNLM"/>
    </source>
</evidence>
<accession>A0A1I1ZL09</accession>
<dbReference type="Proteomes" id="UP000199323">
    <property type="component" value="Unassembled WGS sequence"/>
</dbReference>
<evidence type="ECO:0000313" key="3">
    <source>
        <dbReference type="Proteomes" id="UP000199323"/>
    </source>
</evidence>
<organism evidence="2 3">
    <name type="scientific">Actinacidiphila alni</name>
    <dbReference type="NCBI Taxonomy" id="380248"/>
    <lineage>
        <taxon>Bacteria</taxon>
        <taxon>Bacillati</taxon>
        <taxon>Actinomycetota</taxon>
        <taxon>Actinomycetes</taxon>
        <taxon>Kitasatosporales</taxon>
        <taxon>Streptomycetaceae</taxon>
        <taxon>Actinacidiphila</taxon>
    </lineage>
</organism>
<evidence type="ECO:0000256" key="1">
    <source>
        <dbReference type="SAM" id="MobiDB-lite"/>
    </source>
</evidence>
<proteinExistence type="predicted"/>
<keyword evidence="3" id="KW-1185">Reference proteome</keyword>